<feature type="disulfide bond" evidence="6">
    <location>
        <begin position="139"/>
        <end position="170"/>
    </location>
</feature>
<keyword evidence="3 7" id="KW-0812">Transmembrane</keyword>
<proteinExistence type="inferred from homology"/>
<dbReference type="STRING" id="43700.ENSMALP00000001888"/>
<evidence type="ECO:0000256" key="7">
    <source>
        <dbReference type="RuleBase" id="RU361218"/>
    </source>
</evidence>
<keyword evidence="6" id="KW-1015">Disulfide bond</keyword>
<dbReference type="PANTHER" id="PTHR19282">
    <property type="entry name" value="TETRASPANIN"/>
    <property type="match status" value="1"/>
</dbReference>
<evidence type="ECO:0000256" key="4">
    <source>
        <dbReference type="ARBA" id="ARBA00022989"/>
    </source>
</evidence>
<reference evidence="8" key="1">
    <citation type="submission" date="2025-08" db="UniProtKB">
        <authorList>
            <consortium name="Ensembl"/>
        </authorList>
    </citation>
    <scope>IDENTIFICATION</scope>
</reference>
<evidence type="ECO:0000256" key="2">
    <source>
        <dbReference type="ARBA" id="ARBA00006840"/>
    </source>
</evidence>
<dbReference type="PROSITE" id="PS00421">
    <property type="entry name" value="TM4_1"/>
    <property type="match status" value="1"/>
</dbReference>
<comment type="caution">
    <text evidence="7">Lacks conserved residue(s) required for the propagation of feature annotation.</text>
</comment>
<evidence type="ECO:0000256" key="5">
    <source>
        <dbReference type="ARBA" id="ARBA00023136"/>
    </source>
</evidence>
<evidence type="ECO:0000313" key="9">
    <source>
        <dbReference type="Proteomes" id="UP000261600"/>
    </source>
</evidence>
<dbReference type="PANTHER" id="PTHR19282:SF456">
    <property type="entry name" value="CD63 MOLECULE"/>
    <property type="match status" value="1"/>
</dbReference>
<dbReference type="AlphaFoldDB" id="A0A3Q3ID86"/>
<dbReference type="SUPFAM" id="SSF48652">
    <property type="entry name" value="Tetraspanin"/>
    <property type="match status" value="1"/>
</dbReference>
<dbReference type="GO" id="GO:1900746">
    <property type="term" value="P:regulation of vascular endothelial growth factor signaling pathway"/>
    <property type="evidence" value="ECO:0007669"/>
    <property type="project" value="TreeGrafter"/>
</dbReference>
<dbReference type="Proteomes" id="UP000261600">
    <property type="component" value="Unplaced"/>
</dbReference>
<dbReference type="Gene3D" id="1.10.1450.10">
    <property type="entry name" value="Tetraspanin"/>
    <property type="match status" value="1"/>
</dbReference>
<protein>
    <recommendedName>
        <fullName evidence="7">Tetraspanin</fullName>
    </recommendedName>
</protein>
<name>A0A3Q3ID86_MONAL</name>
<keyword evidence="9" id="KW-1185">Reference proteome</keyword>
<keyword evidence="5 7" id="KW-0472">Membrane</keyword>
<dbReference type="InterPro" id="IPR018499">
    <property type="entry name" value="Tetraspanin/Peripherin"/>
</dbReference>
<dbReference type="PRINTS" id="PR00259">
    <property type="entry name" value="TMFOUR"/>
</dbReference>
<evidence type="ECO:0000313" key="8">
    <source>
        <dbReference type="Ensembl" id="ENSMALP00000001888.1"/>
    </source>
</evidence>
<reference evidence="8" key="2">
    <citation type="submission" date="2025-09" db="UniProtKB">
        <authorList>
            <consortium name="Ensembl"/>
        </authorList>
    </citation>
    <scope>IDENTIFICATION</scope>
</reference>
<feature type="transmembrane region" description="Helical" evidence="7">
    <location>
        <begin position="77"/>
        <end position="101"/>
    </location>
</feature>
<evidence type="ECO:0000256" key="6">
    <source>
        <dbReference type="PIRSR" id="PIRSR002419-1"/>
    </source>
</evidence>
<dbReference type="Ensembl" id="ENSMALT00000001942.1">
    <property type="protein sequence ID" value="ENSMALP00000001888.1"/>
    <property type="gene ID" value="ENSMALG00000001404.1"/>
</dbReference>
<dbReference type="InterPro" id="IPR000301">
    <property type="entry name" value="Tetraspanin_animals"/>
</dbReference>
<keyword evidence="4 7" id="KW-1133">Transmembrane helix</keyword>
<dbReference type="InterPro" id="IPR018503">
    <property type="entry name" value="Tetraspanin_CS"/>
</dbReference>
<evidence type="ECO:0000256" key="3">
    <source>
        <dbReference type="ARBA" id="ARBA00022692"/>
    </source>
</evidence>
<organism evidence="8 9">
    <name type="scientific">Monopterus albus</name>
    <name type="common">Swamp eel</name>
    <dbReference type="NCBI Taxonomy" id="43700"/>
    <lineage>
        <taxon>Eukaryota</taxon>
        <taxon>Metazoa</taxon>
        <taxon>Chordata</taxon>
        <taxon>Craniata</taxon>
        <taxon>Vertebrata</taxon>
        <taxon>Euteleostomi</taxon>
        <taxon>Actinopterygii</taxon>
        <taxon>Neopterygii</taxon>
        <taxon>Teleostei</taxon>
        <taxon>Neoteleostei</taxon>
        <taxon>Acanthomorphata</taxon>
        <taxon>Anabantaria</taxon>
        <taxon>Synbranchiformes</taxon>
        <taxon>Synbranchidae</taxon>
        <taxon>Monopterus</taxon>
    </lineage>
</organism>
<comment type="similarity">
    <text evidence="2 7">Belongs to the tetraspanin (TM4SF) family.</text>
</comment>
<dbReference type="Pfam" id="PF00335">
    <property type="entry name" value="Tetraspanin"/>
    <property type="match status" value="1"/>
</dbReference>
<feature type="transmembrane region" description="Helical" evidence="7">
    <location>
        <begin position="44"/>
        <end position="70"/>
    </location>
</feature>
<dbReference type="PIRSF" id="PIRSF002419">
    <property type="entry name" value="Tetraspanin"/>
    <property type="match status" value="1"/>
</dbReference>
<accession>A0A3Q3ID86</accession>
<evidence type="ECO:0000256" key="1">
    <source>
        <dbReference type="ARBA" id="ARBA00004141"/>
    </source>
</evidence>
<comment type="subcellular location">
    <subcellularLocation>
        <location evidence="1 7">Membrane</location>
        <topology evidence="1 7">Multi-pass membrane protein</topology>
    </subcellularLocation>
</comment>
<dbReference type="GO" id="GO:0005886">
    <property type="term" value="C:plasma membrane"/>
    <property type="evidence" value="ECO:0007669"/>
    <property type="project" value="TreeGrafter"/>
</dbReference>
<sequence>MLLFCCIAAARGSMKMVCGLALSVVGIMAQVALNKTLKITDPTASAAPIVIIAVGAVIFVIAFFGCCGAWKESSCMVTMFAIFLVLAIIIDLAALIAGYVFRNEVSIVVEKTLVDMMAGYNNNTELKKAVDKLQEDVQCCGVNSTSDWANFKPNKNSVPDSCCVNVTKDCGLNNMKNPVKVHQLVNSQRLIVHIQELLYVCGCNVSSSSETEISCTLMT</sequence>
<dbReference type="InterPro" id="IPR008952">
    <property type="entry name" value="Tetraspanin_EC2_sf"/>
</dbReference>